<dbReference type="GO" id="GO:0051082">
    <property type="term" value="F:unfolded protein binding"/>
    <property type="evidence" value="ECO:0007669"/>
    <property type="project" value="InterPro"/>
</dbReference>
<comment type="caution">
    <text evidence="5">The sequence shown here is derived from an EMBL/GenBank/DDBJ whole genome shotgun (WGS) entry which is preliminary data.</text>
</comment>
<keyword evidence="6" id="KW-1185">Reference proteome</keyword>
<feature type="signal peptide" evidence="4">
    <location>
        <begin position="1"/>
        <end position="23"/>
    </location>
</feature>
<comment type="similarity">
    <text evidence="1">Belongs to the Skp family.</text>
</comment>
<evidence type="ECO:0000256" key="3">
    <source>
        <dbReference type="SAM" id="MobiDB-lite"/>
    </source>
</evidence>
<dbReference type="GO" id="GO:0050821">
    <property type="term" value="P:protein stabilization"/>
    <property type="evidence" value="ECO:0007669"/>
    <property type="project" value="TreeGrafter"/>
</dbReference>
<organism evidence="5 6">
    <name type="scientific">Allopontixanthobacter confluentis</name>
    <dbReference type="NCBI Taxonomy" id="1849021"/>
    <lineage>
        <taxon>Bacteria</taxon>
        <taxon>Pseudomonadati</taxon>
        <taxon>Pseudomonadota</taxon>
        <taxon>Alphaproteobacteria</taxon>
        <taxon>Sphingomonadales</taxon>
        <taxon>Erythrobacteraceae</taxon>
        <taxon>Allopontixanthobacter</taxon>
    </lineage>
</organism>
<dbReference type="PANTHER" id="PTHR35089">
    <property type="entry name" value="CHAPERONE PROTEIN SKP"/>
    <property type="match status" value="1"/>
</dbReference>
<dbReference type="Gene3D" id="3.30.910.20">
    <property type="entry name" value="Skp domain"/>
    <property type="match status" value="1"/>
</dbReference>
<dbReference type="PANTHER" id="PTHR35089:SF1">
    <property type="entry name" value="CHAPERONE PROTEIN SKP"/>
    <property type="match status" value="1"/>
</dbReference>
<reference evidence="5 6" key="1">
    <citation type="submission" date="2019-12" db="EMBL/GenBank/DDBJ databases">
        <title>Genomic-based taxomic classification of the family Erythrobacteraceae.</title>
        <authorList>
            <person name="Xu L."/>
        </authorList>
    </citation>
    <scope>NUCLEOTIDE SEQUENCE [LARGE SCALE GENOMIC DNA]</scope>
    <source>
        <strain evidence="5 6">KCTC 52259</strain>
    </source>
</reference>
<evidence type="ECO:0000256" key="1">
    <source>
        <dbReference type="ARBA" id="ARBA00009091"/>
    </source>
</evidence>
<feature type="region of interest" description="Disordered" evidence="3">
    <location>
        <begin position="199"/>
        <end position="227"/>
    </location>
</feature>
<feature type="compositionally biased region" description="Low complexity" evidence="3">
    <location>
        <begin position="203"/>
        <end position="227"/>
    </location>
</feature>
<evidence type="ECO:0000313" key="6">
    <source>
        <dbReference type="Proteomes" id="UP000473531"/>
    </source>
</evidence>
<dbReference type="SMART" id="SM00935">
    <property type="entry name" value="OmpH"/>
    <property type="match status" value="1"/>
</dbReference>
<evidence type="ECO:0000256" key="4">
    <source>
        <dbReference type="SAM" id="SignalP"/>
    </source>
</evidence>
<evidence type="ECO:0000256" key="2">
    <source>
        <dbReference type="ARBA" id="ARBA00022729"/>
    </source>
</evidence>
<name>A0A6L7GFT1_9SPHN</name>
<dbReference type="OrthoDB" id="7427936at2"/>
<dbReference type="InterPro" id="IPR024930">
    <property type="entry name" value="Skp_dom_sf"/>
</dbReference>
<dbReference type="GO" id="GO:0005829">
    <property type="term" value="C:cytosol"/>
    <property type="evidence" value="ECO:0007669"/>
    <property type="project" value="TreeGrafter"/>
</dbReference>
<protein>
    <submittedName>
        <fullName evidence="5">OmpH family outer membrane protein</fullName>
    </submittedName>
</protein>
<feature type="chain" id="PRO_5026803291" evidence="4">
    <location>
        <begin position="24"/>
        <end position="227"/>
    </location>
</feature>
<dbReference type="AlphaFoldDB" id="A0A6L7GFT1"/>
<proteinExistence type="inferred from homology"/>
<keyword evidence="2 4" id="KW-0732">Signal</keyword>
<evidence type="ECO:0000313" key="5">
    <source>
        <dbReference type="EMBL" id="MXP13818.1"/>
    </source>
</evidence>
<dbReference type="InterPro" id="IPR005632">
    <property type="entry name" value="Chaperone_Skp"/>
</dbReference>
<dbReference type="Pfam" id="PF03938">
    <property type="entry name" value="OmpH"/>
    <property type="match status" value="1"/>
</dbReference>
<dbReference type="RefSeq" id="WP_160600054.1">
    <property type="nucleotide sequence ID" value="NZ_WTYU01000001.1"/>
</dbReference>
<dbReference type="Proteomes" id="UP000473531">
    <property type="component" value="Unassembled WGS sequence"/>
</dbReference>
<sequence>MKKIFKPVLAAGLVLTASAPMFSAPVAAQQIAQGVGVVSLPAVVANSNAFKVAEQQRPVTYKAQMDQANARRDQLTAQLGPLYDKFRTDQQANVAQTALQQQAAQIQQIEQAGQRELNQIIQPLAMSRAYVQEQIEDLLDDAVQAAAKKKNVSLILDPSSGVVVYADAKYNITQDVVNELNRLLPSAQLVPPQGWLPREARQQQEAAAAQGAAQGAAPAAAPQPQGR</sequence>
<dbReference type="SUPFAM" id="SSF111384">
    <property type="entry name" value="OmpH-like"/>
    <property type="match status" value="1"/>
</dbReference>
<accession>A0A6L7GFT1</accession>
<dbReference type="EMBL" id="WTYU01000001">
    <property type="protein sequence ID" value="MXP13818.1"/>
    <property type="molecule type" value="Genomic_DNA"/>
</dbReference>
<gene>
    <name evidence="5" type="ORF">GRI44_03510</name>
</gene>